<proteinExistence type="predicted"/>
<evidence type="ECO:0000313" key="1">
    <source>
        <dbReference type="EMBL" id="KAJ8116862.1"/>
    </source>
</evidence>
<accession>A0ACC2IP72</accession>
<organism evidence="1 2">
    <name type="scientific">Boeremia exigua</name>
    <dbReference type="NCBI Taxonomy" id="749465"/>
    <lineage>
        <taxon>Eukaryota</taxon>
        <taxon>Fungi</taxon>
        <taxon>Dikarya</taxon>
        <taxon>Ascomycota</taxon>
        <taxon>Pezizomycotina</taxon>
        <taxon>Dothideomycetes</taxon>
        <taxon>Pleosporomycetidae</taxon>
        <taxon>Pleosporales</taxon>
        <taxon>Pleosporineae</taxon>
        <taxon>Didymellaceae</taxon>
        <taxon>Boeremia</taxon>
    </lineage>
</organism>
<dbReference type="Proteomes" id="UP001153331">
    <property type="component" value="Unassembled WGS sequence"/>
</dbReference>
<gene>
    <name evidence="1" type="ORF">OPT61_g1808</name>
</gene>
<comment type="caution">
    <text evidence="1">The sequence shown here is derived from an EMBL/GenBank/DDBJ whole genome shotgun (WGS) entry which is preliminary data.</text>
</comment>
<protein>
    <submittedName>
        <fullName evidence="1">Uncharacterized protein</fullName>
    </submittedName>
</protein>
<evidence type="ECO:0000313" key="2">
    <source>
        <dbReference type="Proteomes" id="UP001153331"/>
    </source>
</evidence>
<sequence length="1009" mass="112642">MADPAAQEWPDHRLKVIVPMWSLLIASTAFLVWRIAYGLSSRRRFLICDYLLMVAGSLNIVATSLTQVIVGFGLGRHIMDPSVLPNILKYSYYLWIAQIVNVIAVAFLKWSICAWLLLLDFSKLYRIVVWLSILMVTALNFLAPVLTFLGCIPLEKNWNFGYAGSYKCWAVGGEKLSYTQGISNVVTDIVYMAAPLIYLSRVQLSRRTQWGIRIVFLLSVPATICSVFKTIELHTIFNTQDPTWDGVNLTIWSQAELSLGILIASLPPLRKALINVFQKILPSTVTNSRKTPLYGHSHSAGGNVIMDNLRGSKAYHSRVQGESVLGADDDSDRAILEEGSNGKQGIMKSMTVTVKDSSAEPQKPMAATEDIALAHAQEEIKIPQIPEAQTDDAADENDDDIDDLFDSDDEDAPELVESSNPSDFTKTYNRQRKLNDPSIAADYKPKANTQKPSANTNLSLDDQVASLSKHASKIRLDSRFSGATGGSARDKDKADRATTEQVLDRRTQMILLQLINRDTFSELHGVISTGKEANVYHAIKESPEDGEQTHLAVKVYKTSILVFKDRAKYVEGEFRFRQGYSKSNNRAMVKLWADKERRNLARIHEAGIPSPKPIALRTHVLVMGLVGDRKGKPAPRLKDVRFDGLTSEEEDAKWTDLYIEMLTYMRILYNTCRLVHADLSEYNVLYHQGRQWIIDVSQAVEHDHPRSLEFLRMDVKNVSDFYRSRNVEVLSERKAFAFITSEAGEKEVKDIAAISDNAQEVMKRDPQTEEEKKREEENDEVFRNQYIPQTLEQVYDIERDAELVNAGEAASLPYQDLLASKATAGTATGTDDKDQDSDDGGVELESSDESDGSEVDQSIFEKGPSRGKKNMDKDEKAAHKKAIKAEKAEKRKDKMPKHLKKKLGIYLRINNMKFTIYTILSLAAFAAAFPSPQNDGRPVPTGACCVANTSLKQDVCNVNGQSGRCVPSAANNCGGQLTCIEDSRLQCDANTLERGRPLCRLASEFGVIN</sequence>
<keyword evidence="2" id="KW-1185">Reference proteome</keyword>
<dbReference type="EMBL" id="JAPHNI010000076">
    <property type="protein sequence ID" value="KAJ8116862.1"/>
    <property type="molecule type" value="Genomic_DNA"/>
</dbReference>
<reference evidence="1" key="1">
    <citation type="submission" date="2022-11" db="EMBL/GenBank/DDBJ databases">
        <title>Genome Sequence of Boeremia exigua.</title>
        <authorList>
            <person name="Buettner E."/>
        </authorList>
    </citation>
    <scope>NUCLEOTIDE SEQUENCE</scope>
    <source>
        <strain evidence="1">CU02</strain>
    </source>
</reference>
<name>A0ACC2IP72_9PLEO</name>